<organism evidence="1 2">
    <name type="scientific">Molorchus minor</name>
    <dbReference type="NCBI Taxonomy" id="1323400"/>
    <lineage>
        <taxon>Eukaryota</taxon>
        <taxon>Metazoa</taxon>
        <taxon>Ecdysozoa</taxon>
        <taxon>Arthropoda</taxon>
        <taxon>Hexapoda</taxon>
        <taxon>Insecta</taxon>
        <taxon>Pterygota</taxon>
        <taxon>Neoptera</taxon>
        <taxon>Endopterygota</taxon>
        <taxon>Coleoptera</taxon>
        <taxon>Polyphaga</taxon>
        <taxon>Cucujiformia</taxon>
        <taxon>Chrysomeloidea</taxon>
        <taxon>Cerambycidae</taxon>
        <taxon>Lamiinae</taxon>
        <taxon>Monochamini</taxon>
        <taxon>Molorchus</taxon>
    </lineage>
</organism>
<comment type="caution">
    <text evidence="1">The sequence shown here is derived from an EMBL/GenBank/DDBJ whole genome shotgun (WGS) entry which is preliminary data.</text>
</comment>
<evidence type="ECO:0000313" key="1">
    <source>
        <dbReference type="EMBL" id="KAJ8977152.1"/>
    </source>
</evidence>
<dbReference type="Proteomes" id="UP001162164">
    <property type="component" value="Unassembled WGS sequence"/>
</dbReference>
<dbReference type="EMBL" id="JAPWTJ010000584">
    <property type="protein sequence ID" value="KAJ8977152.1"/>
    <property type="molecule type" value="Genomic_DNA"/>
</dbReference>
<sequence>MTRRAFSELNLRQVILQAALTTTPKATTNEIDGFIKIWLKYSPKRLQLKEMQNRKARRQRVAQEVASVNQNFHVNNNVLNAISSNGAHVESCNQNFQVNNNNVLNAISSNDAHVESCIDFSENIRLDNQDSDISECLNLTTFHQLELNYGTTTANINDTHTTNEDFALKLSQWAVSEKVSHVAVTKLLHILVPFHPHLPLDSRTLLCTPIQFKSKQVGDGQYVHMGLEKALKKFLRQNKNFTDSVIKISFNIDGLPLFKSSNLQLWPILGLVKNSVGKPFVIGIFCGASKPKPLNLYLEDFIDEFNSLRNGFVESNKTYFIECDSFVCDAPAKAFIKCVKSPGGYSCCDKCTEVGEYINGRVVLRGLVSRKRTNESFRLQLDDDHHLGNSPLLALDIDMVNNFPVDYMHNVCLGIMRCLRCAYDDIPRTSLWDKVDPKNVLIQDVSGAPMMISQERLFGIKLILKMSSSRMFQVRLWGYPKKYPS</sequence>
<evidence type="ECO:0000313" key="2">
    <source>
        <dbReference type="Proteomes" id="UP001162164"/>
    </source>
</evidence>
<accession>A0ABQ9JIA4</accession>
<dbReference type="PANTHER" id="PTHR33053">
    <property type="entry name" value="PROTEIN, PUTATIVE-RELATED"/>
    <property type="match status" value="1"/>
</dbReference>
<protein>
    <recommendedName>
        <fullName evidence="3">Transposase domain-containing protein</fullName>
    </recommendedName>
</protein>
<keyword evidence="2" id="KW-1185">Reference proteome</keyword>
<proteinExistence type="predicted"/>
<dbReference type="PANTHER" id="PTHR33053:SF24">
    <property type="entry name" value="TRANSPOSASE DOMAIN-CONTAINING PROTEIN"/>
    <property type="match status" value="1"/>
</dbReference>
<gene>
    <name evidence="1" type="ORF">NQ317_016819</name>
</gene>
<name>A0ABQ9JIA4_9CUCU</name>
<evidence type="ECO:0008006" key="3">
    <source>
        <dbReference type="Google" id="ProtNLM"/>
    </source>
</evidence>
<reference evidence="1" key="1">
    <citation type="journal article" date="2023" name="Insect Mol. Biol.">
        <title>Genome sequencing provides insights into the evolution of gene families encoding plant cell wall-degrading enzymes in longhorned beetles.</title>
        <authorList>
            <person name="Shin N.R."/>
            <person name="Okamura Y."/>
            <person name="Kirsch R."/>
            <person name="Pauchet Y."/>
        </authorList>
    </citation>
    <scope>NUCLEOTIDE SEQUENCE</scope>
    <source>
        <strain evidence="1">MMC_N1</strain>
    </source>
</reference>